<evidence type="ECO:0000256" key="2">
    <source>
        <dbReference type="ARBA" id="ARBA00023134"/>
    </source>
</evidence>
<name>E9I411_DAPPU</name>
<dbReference type="InterPro" id="IPR027417">
    <property type="entry name" value="P-loop_NTPase"/>
</dbReference>
<dbReference type="GO" id="GO:0005794">
    <property type="term" value="C:Golgi apparatus"/>
    <property type="evidence" value="ECO:0000318"/>
    <property type="project" value="GO_Central"/>
</dbReference>
<dbReference type="PROSITE" id="PS51421">
    <property type="entry name" value="RAS"/>
    <property type="match status" value="1"/>
</dbReference>
<dbReference type="InterPro" id="IPR005225">
    <property type="entry name" value="Small_GTP-bd"/>
</dbReference>
<dbReference type="InterPro" id="IPR001806">
    <property type="entry name" value="Small_GTPase"/>
</dbReference>
<evidence type="ECO:0000313" key="4">
    <source>
        <dbReference type="Proteomes" id="UP000000305"/>
    </source>
</evidence>
<dbReference type="InParanoid" id="E9I411"/>
<dbReference type="HOGENOM" id="CLU_041217_24_2_1"/>
<gene>
    <name evidence="3" type="ORF">DAPPUDRAFT_28553</name>
</gene>
<dbReference type="Proteomes" id="UP000000305">
    <property type="component" value="Unassembled WGS sequence"/>
</dbReference>
<dbReference type="PRINTS" id="PR00449">
    <property type="entry name" value="RASTRNSFRMNG"/>
</dbReference>
<keyword evidence="2" id="KW-0342">GTP-binding</keyword>
<dbReference type="NCBIfam" id="TIGR00231">
    <property type="entry name" value="small_GTP"/>
    <property type="match status" value="1"/>
</dbReference>
<dbReference type="GO" id="GO:0005768">
    <property type="term" value="C:endosome"/>
    <property type="evidence" value="ECO:0000318"/>
    <property type="project" value="GO_Central"/>
</dbReference>
<dbReference type="SUPFAM" id="SSF52540">
    <property type="entry name" value="P-loop containing nucleoside triphosphate hydrolases"/>
    <property type="match status" value="1"/>
</dbReference>
<dbReference type="Gene3D" id="3.40.50.300">
    <property type="entry name" value="P-loop containing nucleotide triphosphate hydrolases"/>
    <property type="match status" value="1"/>
</dbReference>
<dbReference type="GO" id="GO:0005525">
    <property type="term" value="F:GTP binding"/>
    <property type="evidence" value="ECO:0000318"/>
    <property type="project" value="GO_Central"/>
</dbReference>
<dbReference type="GO" id="GO:0003924">
    <property type="term" value="F:GTPase activity"/>
    <property type="evidence" value="ECO:0000318"/>
    <property type="project" value="GO_Central"/>
</dbReference>
<sequence>LYKIVLIGNSGTGKTNITTRYMKGEFYEDLQATVGVEFYSSVLRVRDKLVKITLWDTAGQERYRSLSKVYYKGARGVLAVYDITDPQSYIDIQNWLRLANEAVDLSEITVFIVGNKTDLGNERQV</sequence>
<feature type="non-terminal residue" evidence="3">
    <location>
        <position position="1"/>
    </location>
</feature>
<evidence type="ECO:0000313" key="3">
    <source>
        <dbReference type="EMBL" id="EFX61269.1"/>
    </source>
</evidence>
<dbReference type="CDD" id="cd00154">
    <property type="entry name" value="Rab"/>
    <property type="match status" value="1"/>
</dbReference>
<dbReference type="PANTHER" id="PTHR47977">
    <property type="entry name" value="RAS-RELATED PROTEIN RAB"/>
    <property type="match status" value="1"/>
</dbReference>
<dbReference type="OrthoDB" id="63533at2759"/>
<proteinExistence type="predicted"/>
<dbReference type="AlphaFoldDB" id="E9I411"/>
<dbReference type="STRING" id="6669.E9I411"/>
<dbReference type="InterPro" id="IPR050227">
    <property type="entry name" value="Rab"/>
</dbReference>
<dbReference type="Pfam" id="PF00071">
    <property type="entry name" value="Ras"/>
    <property type="match status" value="1"/>
</dbReference>
<feature type="non-terminal residue" evidence="3">
    <location>
        <position position="125"/>
    </location>
</feature>
<keyword evidence="1" id="KW-0547">Nucleotide-binding</keyword>
<dbReference type="EMBL" id="GL734859">
    <property type="protein sequence ID" value="EFX61269.1"/>
    <property type="molecule type" value="Genomic_DNA"/>
</dbReference>
<dbReference type="SMART" id="SM00175">
    <property type="entry name" value="RAB"/>
    <property type="match status" value="1"/>
</dbReference>
<organism evidence="3 4">
    <name type="scientific">Daphnia pulex</name>
    <name type="common">Water flea</name>
    <dbReference type="NCBI Taxonomy" id="6669"/>
    <lineage>
        <taxon>Eukaryota</taxon>
        <taxon>Metazoa</taxon>
        <taxon>Ecdysozoa</taxon>
        <taxon>Arthropoda</taxon>
        <taxon>Crustacea</taxon>
        <taxon>Branchiopoda</taxon>
        <taxon>Diplostraca</taxon>
        <taxon>Cladocera</taxon>
        <taxon>Anomopoda</taxon>
        <taxon>Daphniidae</taxon>
        <taxon>Daphnia</taxon>
    </lineage>
</organism>
<keyword evidence="4" id="KW-1185">Reference proteome</keyword>
<dbReference type="eggNOG" id="KOG0087">
    <property type="taxonomic scope" value="Eukaryota"/>
</dbReference>
<dbReference type="SMART" id="SM00173">
    <property type="entry name" value="RAS"/>
    <property type="match status" value="1"/>
</dbReference>
<dbReference type="GO" id="GO:0017157">
    <property type="term" value="P:regulation of exocytosis"/>
    <property type="evidence" value="ECO:0000318"/>
    <property type="project" value="GO_Central"/>
</dbReference>
<dbReference type="PROSITE" id="PS51419">
    <property type="entry name" value="RAB"/>
    <property type="match status" value="1"/>
</dbReference>
<accession>E9I411</accession>
<dbReference type="SMART" id="SM00174">
    <property type="entry name" value="RHO"/>
    <property type="match status" value="1"/>
</dbReference>
<protein>
    <submittedName>
        <fullName evidence="3">Uncharacterized protein</fullName>
    </submittedName>
</protein>
<reference evidence="3 4" key="1">
    <citation type="journal article" date="2011" name="Science">
        <title>The ecoresponsive genome of Daphnia pulex.</title>
        <authorList>
            <person name="Colbourne J.K."/>
            <person name="Pfrender M.E."/>
            <person name="Gilbert D."/>
            <person name="Thomas W.K."/>
            <person name="Tucker A."/>
            <person name="Oakley T.H."/>
            <person name="Tokishita S."/>
            <person name="Aerts A."/>
            <person name="Arnold G.J."/>
            <person name="Basu M.K."/>
            <person name="Bauer D.J."/>
            <person name="Caceres C.E."/>
            <person name="Carmel L."/>
            <person name="Casola C."/>
            <person name="Choi J.H."/>
            <person name="Detter J.C."/>
            <person name="Dong Q."/>
            <person name="Dusheyko S."/>
            <person name="Eads B.D."/>
            <person name="Frohlich T."/>
            <person name="Geiler-Samerotte K.A."/>
            <person name="Gerlach D."/>
            <person name="Hatcher P."/>
            <person name="Jogdeo S."/>
            <person name="Krijgsveld J."/>
            <person name="Kriventseva E.V."/>
            <person name="Kultz D."/>
            <person name="Laforsch C."/>
            <person name="Lindquist E."/>
            <person name="Lopez J."/>
            <person name="Manak J.R."/>
            <person name="Muller J."/>
            <person name="Pangilinan J."/>
            <person name="Patwardhan R.P."/>
            <person name="Pitluck S."/>
            <person name="Pritham E.J."/>
            <person name="Rechtsteiner A."/>
            <person name="Rho M."/>
            <person name="Rogozin I.B."/>
            <person name="Sakarya O."/>
            <person name="Salamov A."/>
            <person name="Schaack S."/>
            <person name="Shapiro H."/>
            <person name="Shiga Y."/>
            <person name="Skalitzky C."/>
            <person name="Smith Z."/>
            <person name="Souvorov A."/>
            <person name="Sung W."/>
            <person name="Tang Z."/>
            <person name="Tsuchiya D."/>
            <person name="Tu H."/>
            <person name="Vos H."/>
            <person name="Wang M."/>
            <person name="Wolf Y.I."/>
            <person name="Yamagata H."/>
            <person name="Yamada T."/>
            <person name="Ye Y."/>
            <person name="Shaw J.R."/>
            <person name="Andrews J."/>
            <person name="Crease T.J."/>
            <person name="Tang H."/>
            <person name="Lucas S.M."/>
            <person name="Robertson H.M."/>
            <person name="Bork P."/>
            <person name="Koonin E.V."/>
            <person name="Zdobnov E.M."/>
            <person name="Grigoriev I.V."/>
            <person name="Lynch M."/>
            <person name="Boore J.L."/>
        </authorList>
    </citation>
    <scope>NUCLEOTIDE SEQUENCE [LARGE SCALE GENOMIC DNA]</scope>
</reference>
<dbReference type="PhylomeDB" id="E9I411"/>
<dbReference type="KEGG" id="dpx:DAPPUDRAFT_28553"/>
<evidence type="ECO:0000256" key="1">
    <source>
        <dbReference type="ARBA" id="ARBA00022741"/>
    </source>
</evidence>
<dbReference type="FunFam" id="3.40.50.300:FF:001447">
    <property type="entry name" value="Ras-related protein Rab-1B"/>
    <property type="match status" value="1"/>
</dbReference>